<dbReference type="InterPro" id="IPR005119">
    <property type="entry name" value="LysR_subst-bd"/>
</dbReference>
<evidence type="ECO:0000259" key="5">
    <source>
        <dbReference type="PROSITE" id="PS50931"/>
    </source>
</evidence>
<dbReference type="InterPro" id="IPR058163">
    <property type="entry name" value="LysR-type_TF_proteobact-type"/>
</dbReference>
<dbReference type="OrthoDB" id="9076738at2"/>
<evidence type="ECO:0000256" key="4">
    <source>
        <dbReference type="ARBA" id="ARBA00023163"/>
    </source>
</evidence>
<name>H1S370_9BURK</name>
<keyword evidence="2" id="KW-0805">Transcription regulation</keyword>
<proteinExistence type="inferred from homology"/>
<dbReference type="AlphaFoldDB" id="H1S370"/>
<dbReference type="PROSITE" id="PS50931">
    <property type="entry name" value="HTH_LYSR"/>
    <property type="match status" value="1"/>
</dbReference>
<gene>
    <name evidence="6" type="ORF">OR16_10933</name>
</gene>
<dbReference type="RefSeq" id="WP_006157857.1">
    <property type="nucleotide sequence ID" value="NZ_AHJE01000023.1"/>
</dbReference>
<evidence type="ECO:0000256" key="3">
    <source>
        <dbReference type="ARBA" id="ARBA00023125"/>
    </source>
</evidence>
<comment type="similarity">
    <text evidence="1">Belongs to the LysR transcriptional regulatory family.</text>
</comment>
<dbReference type="GO" id="GO:0003700">
    <property type="term" value="F:DNA-binding transcription factor activity"/>
    <property type="evidence" value="ECO:0007669"/>
    <property type="project" value="InterPro"/>
</dbReference>
<sequence length="295" mass="32728">MNIPRATVTKLVQELERHLGAKLLQRTTRQVSVTPEGAAYYERAVQLIFDLEEMDDAVVQSRAQPRGRIRVDIGSILANAIVLPALPEFRARYPELHVDVGVSDRPVDLIGEGVDCVIRGGDLPDTSLIARRLADLDWVTVASPVYLGARGEPMHPDELQARELSGIGRVRMAGHTIAGYFSSLSGRALPLEFNKDGQRIIVNSETVVAVNDSTAHITTLLSGVGIGQTFRFAAAPYIKSGRLREVLPDWTRPRHPMHLVYPSNQHLRAKLLAFAEWMVEVFARYDDRPQANRAV</sequence>
<keyword evidence="3" id="KW-0238">DNA-binding</keyword>
<dbReference type="Pfam" id="PF00126">
    <property type="entry name" value="HTH_1"/>
    <property type="match status" value="1"/>
</dbReference>
<dbReference type="EMBL" id="AHJE01000023">
    <property type="protein sequence ID" value="EHP43078.1"/>
    <property type="molecule type" value="Genomic_DNA"/>
</dbReference>
<feature type="domain" description="HTH lysR-type" evidence="5">
    <location>
        <begin position="1"/>
        <end position="34"/>
    </location>
</feature>
<evidence type="ECO:0000256" key="2">
    <source>
        <dbReference type="ARBA" id="ARBA00023015"/>
    </source>
</evidence>
<organism evidence="6 7">
    <name type="scientific">Cupriavidus basilensis OR16</name>
    <dbReference type="NCBI Taxonomy" id="1127483"/>
    <lineage>
        <taxon>Bacteria</taxon>
        <taxon>Pseudomonadati</taxon>
        <taxon>Pseudomonadota</taxon>
        <taxon>Betaproteobacteria</taxon>
        <taxon>Burkholderiales</taxon>
        <taxon>Burkholderiaceae</taxon>
        <taxon>Cupriavidus</taxon>
    </lineage>
</organism>
<dbReference type="Gene3D" id="3.40.190.290">
    <property type="match status" value="1"/>
</dbReference>
<evidence type="ECO:0000313" key="7">
    <source>
        <dbReference type="Proteomes" id="UP000005808"/>
    </source>
</evidence>
<dbReference type="PATRIC" id="fig|1127483.3.peg.2189"/>
<protein>
    <submittedName>
        <fullName evidence="6">LysR family transcriptional regulator</fullName>
    </submittedName>
</protein>
<dbReference type="InterPro" id="IPR036388">
    <property type="entry name" value="WH-like_DNA-bd_sf"/>
</dbReference>
<dbReference type="Proteomes" id="UP000005808">
    <property type="component" value="Unassembled WGS sequence"/>
</dbReference>
<evidence type="ECO:0000313" key="6">
    <source>
        <dbReference type="EMBL" id="EHP43078.1"/>
    </source>
</evidence>
<reference evidence="6 7" key="1">
    <citation type="journal article" date="2012" name="J. Bacteriol.">
        <title>De Novo Genome Project of Cupriavidus basilensis OR16.</title>
        <authorList>
            <person name="Cserhati M."/>
            <person name="Kriszt B."/>
            <person name="Szoboszlay S."/>
            <person name="Toth A."/>
            <person name="Szabo I."/>
            <person name="Tancsics A."/>
            <person name="Nagy I."/>
            <person name="Horvath B."/>
            <person name="Nagy I."/>
            <person name="Kukolya J."/>
        </authorList>
    </citation>
    <scope>NUCLEOTIDE SEQUENCE [LARGE SCALE GENOMIC DNA]</scope>
    <source>
        <strain evidence="6 7">OR16</strain>
    </source>
</reference>
<dbReference type="GO" id="GO:0043565">
    <property type="term" value="F:sequence-specific DNA binding"/>
    <property type="evidence" value="ECO:0007669"/>
    <property type="project" value="TreeGrafter"/>
</dbReference>
<comment type="caution">
    <text evidence="6">The sequence shown here is derived from an EMBL/GenBank/DDBJ whole genome shotgun (WGS) entry which is preliminary data.</text>
</comment>
<dbReference type="InterPro" id="IPR000847">
    <property type="entry name" value="LysR_HTH_N"/>
</dbReference>
<dbReference type="GO" id="GO:0006351">
    <property type="term" value="P:DNA-templated transcription"/>
    <property type="evidence" value="ECO:0007669"/>
    <property type="project" value="TreeGrafter"/>
</dbReference>
<dbReference type="SUPFAM" id="SSF46785">
    <property type="entry name" value="Winged helix' DNA-binding domain"/>
    <property type="match status" value="1"/>
</dbReference>
<dbReference type="InterPro" id="IPR036390">
    <property type="entry name" value="WH_DNA-bd_sf"/>
</dbReference>
<dbReference type="CDD" id="cd08472">
    <property type="entry name" value="PBP2_CrgA_like_3"/>
    <property type="match status" value="1"/>
</dbReference>
<dbReference type="PANTHER" id="PTHR30537:SF72">
    <property type="entry name" value="LYSR FAMILY TRANSCRIPTIONAL REGULATOR"/>
    <property type="match status" value="1"/>
</dbReference>
<dbReference type="PANTHER" id="PTHR30537">
    <property type="entry name" value="HTH-TYPE TRANSCRIPTIONAL REGULATOR"/>
    <property type="match status" value="1"/>
</dbReference>
<keyword evidence="4" id="KW-0804">Transcription</keyword>
<dbReference type="Pfam" id="PF03466">
    <property type="entry name" value="LysR_substrate"/>
    <property type="match status" value="1"/>
</dbReference>
<dbReference type="Gene3D" id="1.10.10.10">
    <property type="entry name" value="Winged helix-like DNA-binding domain superfamily/Winged helix DNA-binding domain"/>
    <property type="match status" value="1"/>
</dbReference>
<evidence type="ECO:0000256" key="1">
    <source>
        <dbReference type="ARBA" id="ARBA00009437"/>
    </source>
</evidence>
<dbReference type="SUPFAM" id="SSF53850">
    <property type="entry name" value="Periplasmic binding protein-like II"/>
    <property type="match status" value="1"/>
</dbReference>
<accession>H1S370</accession>